<proteinExistence type="predicted"/>
<feature type="region of interest" description="Disordered" evidence="1">
    <location>
        <begin position="1"/>
        <end position="58"/>
    </location>
</feature>
<reference evidence="2 3" key="1">
    <citation type="submission" date="2008-07" db="EMBL/GenBank/DDBJ databases">
        <authorList>
            <person name="El-Sayed N."/>
            <person name="Caler E."/>
            <person name="Inman J."/>
            <person name="Amedeo P."/>
            <person name="Hass B."/>
            <person name="Wortman J."/>
        </authorList>
    </citation>
    <scope>NUCLEOTIDE SEQUENCE [LARGE SCALE GENOMIC DNA]</scope>
    <source>
        <strain evidence="3">ATCC 50983 / TXsc</strain>
    </source>
</reference>
<dbReference type="InParanoid" id="C5LKC3"/>
<gene>
    <name evidence="2" type="ORF">Pmar_PMAR007558</name>
</gene>
<keyword evidence="3" id="KW-1185">Reference proteome</keyword>
<dbReference type="GeneID" id="9050963"/>
<evidence type="ECO:0000313" key="3">
    <source>
        <dbReference type="Proteomes" id="UP000007800"/>
    </source>
</evidence>
<evidence type="ECO:0000313" key="2">
    <source>
        <dbReference type="EMBL" id="EER02805.1"/>
    </source>
</evidence>
<dbReference type="EMBL" id="GG682784">
    <property type="protein sequence ID" value="EER02805.1"/>
    <property type="molecule type" value="Genomic_DNA"/>
</dbReference>
<dbReference type="RefSeq" id="XP_002770989.1">
    <property type="nucleotide sequence ID" value="XM_002770943.1"/>
</dbReference>
<feature type="compositionally biased region" description="Polar residues" evidence="1">
    <location>
        <begin position="1"/>
        <end position="10"/>
    </location>
</feature>
<sequence length="58" mass="6338">MFKCFTQSSRKPLLTEQARTRALPLADSGNARGGDSKEAETTDDDREALVNIGVLEVK</sequence>
<protein>
    <submittedName>
        <fullName evidence="2">Uncharacterized protein</fullName>
    </submittedName>
</protein>
<dbReference type="AlphaFoldDB" id="C5LKC3"/>
<accession>C5LKC3</accession>
<organism evidence="3">
    <name type="scientific">Perkinsus marinus (strain ATCC 50983 / TXsc)</name>
    <dbReference type="NCBI Taxonomy" id="423536"/>
    <lineage>
        <taxon>Eukaryota</taxon>
        <taxon>Sar</taxon>
        <taxon>Alveolata</taxon>
        <taxon>Perkinsozoa</taxon>
        <taxon>Perkinsea</taxon>
        <taxon>Perkinsida</taxon>
        <taxon>Perkinsidae</taxon>
        <taxon>Perkinsus</taxon>
    </lineage>
</organism>
<dbReference type="Proteomes" id="UP000007800">
    <property type="component" value="Unassembled WGS sequence"/>
</dbReference>
<name>C5LKC3_PERM5</name>
<evidence type="ECO:0000256" key="1">
    <source>
        <dbReference type="SAM" id="MobiDB-lite"/>
    </source>
</evidence>